<evidence type="ECO:0000313" key="7">
    <source>
        <dbReference type="Proteomes" id="UP000274271"/>
    </source>
</evidence>
<dbReference type="PANTHER" id="PTHR30346">
    <property type="entry name" value="TRANSCRIPTIONAL DUAL REGULATOR HCAR-RELATED"/>
    <property type="match status" value="1"/>
</dbReference>
<dbReference type="GO" id="GO:0003700">
    <property type="term" value="F:DNA-binding transcription factor activity"/>
    <property type="evidence" value="ECO:0007669"/>
    <property type="project" value="InterPro"/>
</dbReference>
<dbReference type="Gene3D" id="3.40.190.290">
    <property type="match status" value="1"/>
</dbReference>
<evidence type="ECO:0000256" key="3">
    <source>
        <dbReference type="ARBA" id="ARBA00023125"/>
    </source>
</evidence>
<protein>
    <submittedName>
        <fullName evidence="6">LysR family transcriptional regulator</fullName>
    </submittedName>
</protein>
<dbReference type="InterPro" id="IPR036390">
    <property type="entry name" value="WH_DNA-bd_sf"/>
</dbReference>
<dbReference type="InterPro" id="IPR000847">
    <property type="entry name" value="LysR_HTH_N"/>
</dbReference>
<dbReference type="GO" id="GO:0032993">
    <property type="term" value="C:protein-DNA complex"/>
    <property type="evidence" value="ECO:0007669"/>
    <property type="project" value="TreeGrafter"/>
</dbReference>
<keyword evidence="7" id="KW-1185">Reference proteome</keyword>
<evidence type="ECO:0000256" key="4">
    <source>
        <dbReference type="ARBA" id="ARBA00023163"/>
    </source>
</evidence>
<accession>A0A3P1CG04</accession>
<keyword evidence="3" id="KW-0238">DNA-binding</keyword>
<proteinExistence type="inferred from homology"/>
<organism evidence="6 7">
    <name type="scientific">Larkinella knui</name>
    <dbReference type="NCBI Taxonomy" id="2025310"/>
    <lineage>
        <taxon>Bacteria</taxon>
        <taxon>Pseudomonadati</taxon>
        <taxon>Bacteroidota</taxon>
        <taxon>Cytophagia</taxon>
        <taxon>Cytophagales</taxon>
        <taxon>Spirosomataceae</taxon>
        <taxon>Larkinella</taxon>
    </lineage>
</organism>
<dbReference type="FunFam" id="1.10.10.10:FF:000001">
    <property type="entry name" value="LysR family transcriptional regulator"/>
    <property type="match status" value="1"/>
</dbReference>
<evidence type="ECO:0000256" key="2">
    <source>
        <dbReference type="ARBA" id="ARBA00023015"/>
    </source>
</evidence>
<dbReference type="GO" id="GO:0003677">
    <property type="term" value="F:DNA binding"/>
    <property type="evidence" value="ECO:0007669"/>
    <property type="project" value="UniProtKB-KW"/>
</dbReference>
<name>A0A3P1CG04_9BACT</name>
<dbReference type="EMBL" id="RQJP01000004">
    <property type="protein sequence ID" value="RRB12281.1"/>
    <property type="molecule type" value="Genomic_DNA"/>
</dbReference>
<dbReference type="Pfam" id="PF00126">
    <property type="entry name" value="HTH_1"/>
    <property type="match status" value="1"/>
</dbReference>
<sequence>MELRQLKYFVGVAEELHFGRAARRLFVSQPALSQQIKLLEGELGVELFEVLKRSRHHKVELTEAGLVFLTEAKRILQLSDNAIRNVRQAGANQQVITLGVFKLILPERIMGMLELFSTHFPTIDIRLVELPNPVQVQNSVANDQTDLGMCVLPLERNGLTATHYAEADYTILMNRNHPLASYQAIKLEQLQPEKWIDHGPDTGLYFEQLEEACQRAGFHRQRNIVHFVPSFDLLKSMVRLGKGIAFIPATLDVRQEPDLVAIPIVNADGSAFKQVVIRHVLIHKTEQPKPLVQALSGIVKSTFAALQLPTDVQ</sequence>
<reference evidence="6 7" key="1">
    <citation type="submission" date="2018-11" db="EMBL/GenBank/DDBJ databases">
        <authorList>
            <person name="Zhou Z."/>
            <person name="Wang G."/>
        </authorList>
    </citation>
    <scope>NUCLEOTIDE SEQUENCE [LARGE SCALE GENOMIC DNA]</scope>
    <source>
        <strain evidence="6 7">KCTC42998</strain>
    </source>
</reference>
<dbReference type="Proteomes" id="UP000274271">
    <property type="component" value="Unassembled WGS sequence"/>
</dbReference>
<dbReference type="AlphaFoldDB" id="A0A3P1CG04"/>
<dbReference type="PANTHER" id="PTHR30346:SF0">
    <property type="entry name" value="HCA OPERON TRANSCRIPTIONAL ACTIVATOR HCAR"/>
    <property type="match status" value="1"/>
</dbReference>
<comment type="caution">
    <text evidence="6">The sequence shown here is derived from an EMBL/GenBank/DDBJ whole genome shotgun (WGS) entry which is preliminary data.</text>
</comment>
<dbReference type="Gene3D" id="1.10.10.10">
    <property type="entry name" value="Winged helix-like DNA-binding domain superfamily/Winged helix DNA-binding domain"/>
    <property type="match status" value="1"/>
</dbReference>
<dbReference type="RefSeq" id="WP_124908235.1">
    <property type="nucleotide sequence ID" value="NZ_RQJP01000004.1"/>
</dbReference>
<dbReference type="Pfam" id="PF03466">
    <property type="entry name" value="LysR_substrate"/>
    <property type="match status" value="1"/>
</dbReference>
<comment type="similarity">
    <text evidence="1">Belongs to the LysR transcriptional regulatory family.</text>
</comment>
<dbReference type="PROSITE" id="PS50931">
    <property type="entry name" value="HTH_LYSR"/>
    <property type="match status" value="1"/>
</dbReference>
<dbReference type="InterPro" id="IPR036388">
    <property type="entry name" value="WH-like_DNA-bd_sf"/>
</dbReference>
<dbReference type="InterPro" id="IPR005119">
    <property type="entry name" value="LysR_subst-bd"/>
</dbReference>
<dbReference type="PRINTS" id="PR00039">
    <property type="entry name" value="HTHLYSR"/>
</dbReference>
<gene>
    <name evidence="6" type="ORF">EHT87_18930</name>
</gene>
<evidence type="ECO:0000256" key="1">
    <source>
        <dbReference type="ARBA" id="ARBA00009437"/>
    </source>
</evidence>
<dbReference type="SUPFAM" id="SSF53850">
    <property type="entry name" value="Periplasmic binding protein-like II"/>
    <property type="match status" value="1"/>
</dbReference>
<feature type="domain" description="HTH lysR-type" evidence="5">
    <location>
        <begin position="1"/>
        <end position="62"/>
    </location>
</feature>
<dbReference type="CDD" id="cd05466">
    <property type="entry name" value="PBP2_LTTR_substrate"/>
    <property type="match status" value="1"/>
</dbReference>
<dbReference type="OrthoDB" id="9803735at2"/>
<dbReference type="SUPFAM" id="SSF46785">
    <property type="entry name" value="Winged helix' DNA-binding domain"/>
    <property type="match status" value="1"/>
</dbReference>
<evidence type="ECO:0000313" key="6">
    <source>
        <dbReference type="EMBL" id="RRB12281.1"/>
    </source>
</evidence>
<evidence type="ECO:0000259" key="5">
    <source>
        <dbReference type="PROSITE" id="PS50931"/>
    </source>
</evidence>
<keyword evidence="4" id="KW-0804">Transcription</keyword>
<keyword evidence="2" id="KW-0805">Transcription regulation</keyword>